<evidence type="ECO:0000313" key="2">
    <source>
        <dbReference type="EMBL" id="SPD06934.1"/>
    </source>
</evidence>
<reference evidence="2" key="1">
    <citation type="submission" date="2018-02" db="EMBL/GenBank/DDBJ databases">
        <authorList>
            <person name="Cohen D.B."/>
            <person name="Kent A.D."/>
        </authorList>
    </citation>
    <scope>NUCLEOTIDE SEQUENCE</scope>
</reference>
<dbReference type="Gene3D" id="3.30.530.20">
    <property type="match status" value="1"/>
</dbReference>
<protein>
    <recommendedName>
        <fullName evidence="1">Bet v I/Major latex protein domain-containing protein</fullName>
    </recommendedName>
</protein>
<accession>A0A2N9H5T9</accession>
<dbReference type="GO" id="GO:0006952">
    <property type="term" value="P:defense response"/>
    <property type="evidence" value="ECO:0007669"/>
    <property type="project" value="InterPro"/>
</dbReference>
<dbReference type="EMBL" id="OIVN01002852">
    <property type="protein sequence ID" value="SPD06934.1"/>
    <property type="molecule type" value="Genomic_DNA"/>
</dbReference>
<dbReference type="PANTHER" id="PTHR31907">
    <property type="entry name" value="MLP-LIKE PROTEIN 423"/>
    <property type="match status" value="1"/>
</dbReference>
<name>A0A2N9H5T9_FAGSY</name>
<sequence>MDEIARLEAQLSITRGDEIRAGCLTHWKYDLGSPMTAKVKIEDIDDGDMSMTFNVIQGDVLRFYKSFKAKLQVIKVHKGAGSVEWTVEFEKANENSPDPEHYVDFAIKMSKGLDAYLCKN</sequence>
<dbReference type="InterPro" id="IPR023393">
    <property type="entry name" value="START-like_dom_sf"/>
</dbReference>
<dbReference type="SUPFAM" id="SSF55961">
    <property type="entry name" value="Bet v1-like"/>
    <property type="match status" value="1"/>
</dbReference>
<evidence type="ECO:0000259" key="1">
    <source>
        <dbReference type="SMART" id="SM01037"/>
    </source>
</evidence>
<dbReference type="InterPro" id="IPR000916">
    <property type="entry name" value="Bet_v_I/MLP"/>
</dbReference>
<organism evidence="2">
    <name type="scientific">Fagus sylvatica</name>
    <name type="common">Beechnut</name>
    <dbReference type="NCBI Taxonomy" id="28930"/>
    <lineage>
        <taxon>Eukaryota</taxon>
        <taxon>Viridiplantae</taxon>
        <taxon>Streptophyta</taxon>
        <taxon>Embryophyta</taxon>
        <taxon>Tracheophyta</taxon>
        <taxon>Spermatophyta</taxon>
        <taxon>Magnoliopsida</taxon>
        <taxon>eudicotyledons</taxon>
        <taxon>Gunneridae</taxon>
        <taxon>Pentapetalae</taxon>
        <taxon>rosids</taxon>
        <taxon>fabids</taxon>
        <taxon>Fagales</taxon>
        <taxon>Fagaceae</taxon>
        <taxon>Fagus</taxon>
    </lineage>
</organism>
<feature type="domain" description="Bet v I/Major latex protein" evidence="1">
    <location>
        <begin position="6"/>
        <end position="120"/>
    </location>
</feature>
<dbReference type="InterPro" id="IPR051761">
    <property type="entry name" value="MLP-like_ligand-binding"/>
</dbReference>
<proteinExistence type="predicted"/>
<dbReference type="AlphaFoldDB" id="A0A2N9H5T9"/>
<dbReference type="SMART" id="SM01037">
    <property type="entry name" value="Bet_v_1"/>
    <property type="match status" value="1"/>
</dbReference>
<dbReference type="Pfam" id="PF00407">
    <property type="entry name" value="Bet_v_1"/>
    <property type="match status" value="1"/>
</dbReference>
<gene>
    <name evidence="2" type="ORF">FSB_LOCUS34816</name>
</gene>